<comment type="similarity">
    <text evidence="8">Belongs to the class-III pyridoxal-phosphate-dependent aminotransferase family.</text>
</comment>
<keyword evidence="5 9" id="KW-0808">Transferase</keyword>
<proteinExistence type="inferred from homology"/>
<evidence type="ECO:0000256" key="2">
    <source>
        <dbReference type="ARBA" id="ARBA00004998"/>
    </source>
</evidence>
<keyword evidence="4 9" id="KW-0032">Aminotransferase</keyword>
<dbReference type="Gene3D" id="3.40.640.10">
    <property type="entry name" value="Type I PLP-dependent aspartate aminotransferase-like (Major domain)"/>
    <property type="match status" value="1"/>
</dbReference>
<dbReference type="PANTHER" id="PTHR11986:SF18">
    <property type="entry name" value="ORNITHINE AMINOTRANSFERASE, MITOCHONDRIAL"/>
    <property type="match status" value="1"/>
</dbReference>
<dbReference type="PIRSF" id="PIRSF000521">
    <property type="entry name" value="Transaminase_4ab_Lys_Orn"/>
    <property type="match status" value="1"/>
</dbReference>
<dbReference type="InterPro" id="IPR050103">
    <property type="entry name" value="Class-III_PLP-dep_AT"/>
</dbReference>
<gene>
    <name evidence="9" type="primary">rocD</name>
    <name evidence="9" type="ORF">GHT07_18390</name>
</gene>
<dbReference type="EC" id="2.6.1.13" evidence="3"/>
<dbReference type="NCBIfam" id="TIGR01885">
    <property type="entry name" value="Orn_aminotrans"/>
    <property type="match status" value="1"/>
</dbReference>
<dbReference type="InterPro" id="IPR005814">
    <property type="entry name" value="Aminotrans_3"/>
</dbReference>
<evidence type="ECO:0000313" key="9">
    <source>
        <dbReference type="EMBL" id="MRD49248.1"/>
    </source>
</evidence>
<comment type="caution">
    <text evidence="9">The sequence shown here is derived from an EMBL/GenBank/DDBJ whole genome shotgun (WGS) entry which is preliminary data.</text>
</comment>
<dbReference type="InterPro" id="IPR015421">
    <property type="entry name" value="PyrdxlP-dep_Trfase_major"/>
</dbReference>
<dbReference type="Proteomes" id="UP000487350">
    <property type="component" value="Unassembled WGS sequence"/>
</dbReference>
<dbReference type="SUPFAM" id="SSF53383">
    <property type="entry name" value="PLP-dependent transferases"/>
    <property type="match status" value="1"/>
</dbReference>
<dbReference type="FunFam" id="3.40.640.10:FF:000011">
    <property type="entry name" value="Ornithine aminotransferase"/>
    <property type="match status" value="1"/>
</dbReference>
<evidence type="ECO:0000256" key="6">
    <source>
        <dbReference type="ARBA" id="ARBA00022898"/>
    </source>
</evidence>
<evidence type="ECO:0000256" key="1">
    <source>
        <dbReference type="ARBA" id="ARBA00001933"/>
    </source>
</evidence>
<dbReference type="PANTHER" id="PTHR11986">
    <property type="entry name" value="AMINOTRANSFERASE CLASS III"/>
    <property type="match status" value="1"/>
</dbReference>
<dbReference type="OrthoDB" id="3398487at2"/>
<keyword evidence="10" id="KW-1185">Reference proteome</keyword>
<evidence type="ECO:0000256" key="7">
    <source>
        <dbReference type="ARBA" id="ARBA00030587"/>
    </source>
</evidence>
<dbReference type="AlphaFoldDB" id="A0A844B3A7"/>
<dbReference type="RefSeq" id="WP_153586583.1">
    <property type="nucleotide sequence ID" value="NZ_WJBU01000021.1"/>
</dbReference>
<evidence type="ECO:0000256" key="8">
    <source>
        <dbReference type="RuleBase" id="RU003560"/>
    </source>
</evidence>
<dbReference type="GO" id="GO:0030170">
    <property type="term" value="F:pyridoxal phosphate binding"/>
    <property type="evidence" value="ECO:0007669"/>
    <property type="project" value="InterPro"/>
</dbReference>
<dbReference type="InterPro" id="IPR015424">
    <property type="entry name" value="PyrdxlP-dep_Trfase"/>
</dbReference>
<dbReference type="EMBL" id="WJBU01000021">
    <property type="protein sequence ID" value="MRD49248.1"/>
    <property type="molecule type" value="Genomic_DNA"/>
</dbReference>
<evidence type="ECO:0000313" key="10">
    <source>
        <dbReference type="Proteomes" id="UP000487350"/>
    </source>
</evidence>
<keyword evidence="6 8" id="KW-0663">Pyridoxal phosphate</keyword>
<organism evidence="9 10">
    <name type="scientific">Caenimonas koreensis DSM 17982</name>
    <dbReference type="NCBI Taxonomy" id="1121255"/>
    <lineage>
        <taxon>Bacteria</taxon>
        <taxon>Pseudomonadati</taxon>
        <taxon>Pseudomonadota</taxon>
        <taxon>Betaproteobacteria</taxon>
        <taxon>Burkholderiales</taxon>
        <taxon>Comamonadaceae</taxon>
        <taxon>Caenimonas</taxon>
    </lineage>
</organism>
<comment type="pathway">
    <text evidence="2">Amino-acid biosynthesis; L-proline biosynthesis; L-glutamate 5-semialdehyde from L-ornithine: step 1/1.</text>
</comment>
<dbReference type="CDD" id="cd00610">
    <property type="entry name" value="OAT_like"/>
    <property type="match status" value="1"/>
</dbReference>
<dbReference type="Gene3D" id="3.90.1150.10">
    <property type="entry name" value="Aspartate Aminotransferase, domain 1"/>
    <property type="match status" value="1"/>
</dbReference>
<name>A0A844B3A7_9BURK</name>
<dbReference type="GO" id="GO:0004587">
    <property type="term" value="F:ornithine aminotransferase activity"/>
    <property type="evidence" value="ECO:0007669"/>
    <property type="project" value="UniProtKB-EC"/>
</dbReference>
<dbReference type="GO" id="GO:0042802">
    <property type="term" value="F:identical protein binding"/>
    <property type="evidence" value="ECO:0007669"/>
    <property type="project" value="TreeGrafter"/>
</dbReference>
<dbReference type="InterPro" id="IPR010164">
    <property type="entry name" value="Orn_aminotrans"/>
</dbReference>
<accession>A0A844B3A7</accession>
<comment type="cofactor">
    <cofactor evidence="1">
        <name>pyridoxal 5'-phosphate</name>
        <dbReference type="ChEBI" id="CHEBI:597326"/>
    </cofactor>
</comment>
<evidence type="ECO:0000256" key="3">
    <source>
        <dbReference type="ARBA" id="ARBA00012924"/>
    </source>
</evidence>
<evidence type="ECO:0000256" key="5">
    <source>
        <dbReference type="ARBA" id="ARBA00022679"/>
    </source>
</evidence>
<dbReference type="UniPathway" id="UPA00098">
    <property type="reaction ID" value="UER00358"/>
</dbReference>
<dbReference type="GO" id="GO:0055129">
    <property type="term" value="P:L-proline biosynthetic process"/>
    <property type="evidence" value="ECO:0007669"/>
    <property type="project" value="UniProtKB-UniPathway"/>
</dbReference>
<reference evidence="9 10" key="1">
    <citation type="submission" date="2019-11" db="EMBL/GenBank/DDBJ databases">
        <title>Caenimonas koreensis gen. nov., sp. nov., isolated from activated sludge.</title>
        <authorList>
            <person name="Seung H.R."/>
        </authorList>
    </citation>
    <scope>NUCLEOTIDE SEQUENCE [LARGE SCALE GENOMIC DNA]</scope>
    <source>
        <strain evidence="9 10">EMB320</strain>
    </source>
</reference>
<evidence type="ECO:0000256" key="4">
    <source>
        <dbReference type="ARBA" id="ARBA00022576"/>
    </source>
</evidence>
<dbReference type="InterPro" id="IPR049704">
    <property type="entry name" value="Aminotrans_3_PPA_site"/>
</dbReference>
<dbReference type="PROSITE" id="PS00600">
    <property type="entry name" value="AA_TRANSFER_CLASS_3"/>
    <property type="match status" value="1"/>
</dbReference>
<dbReference type="Pfam" id="PF00202">
    <property type="entry name" value="Aminotran_3"/>
    <property type="match status" value="1"/>
</dbReference>
<sequence>MKTTATSQEFIGKENRFGARNYAPVPVVVDHAKDCIVWDVEGREYIDMMSAYSAVSHGHLHPRVVAAAQRQLEKVAVTSRAYHGTALGPFLEKLCEMTGFERALPMTTGAEGVETAIKCARRWGNRVKGIVDGQAEILVARGNFHGRTSTIIGFSTEDEYRDGFGPFAGGFKHFDFGDMASVRAATTANTCAVLIEPIQGEAGVVVPPRGFFKQLREWCTQNNVLLITDEIQSGLGRTGKLFAFEHEGIRPDGLILGKALGGGVMAVSAFLADARVMDVFSPGSHGSTFGGNALAAAVGLEALKVIEDEKLVERSARLGEQLLSGLRGVMEDSRGLIRAVRGRGLWVGVDLNPELASGREMIERLAARGVLSKDTHETVIRFAPPLTISEQLIEDAIGIFRQVVNEKCMELGLMSSASMDLAMKIDKLLEIEELGERAMA</sequence>
<dbReference type="InterPro" id="IPR015422">
    <property type="entry name" value="PyrdxlP-dep_Trfase_small"/>
</dbReference>
<protein>
    <recommendedName>
        <fullName evidence="3">ornithine aminotransferase</fullName>
        <ecNumber evidence="3">2.6.1.13</ecNumber>
    </recommendedName>
    <alternativeName>
        <fullName evidence="7">Ornithine--oxo-acid aminotransferase</fullName>
    </alternativeName>
</protein>